<feature type="region of interest" description="Disordered" evidence="1">
    <location>
        <begin position="179"/>
        <end position="207"/>
    </location>
</feature>
<feature type="compositionally biased region" description="Polar residues" evidence="1">
    <location>
        <begin position="186"/>
        <end position="207"/>
    </location>
</feature>
<dbReference type="KEGG" id="nti:DNFV4_01637"/>
<organism evidence="2 3">
    <name type="scientific">Nitrospira tepida</name>
    <dbReference type="NCBI Taxonomy" id="2973512"/>
    <lineage>
        <taxon>Bacteria</taxon>
        <taxon>Pseudomonadati</taxon>
        <taxon>Nitrospirota</taxon>
        <taxon>Nitrospiria</taxon>
        <taxon>Nitrospirales</taxon>
        <taxon>Nitrospiraceae</taxon>
        <taxon>Nitrospira</taxon>
    </lineage>
</organism>
<protein>
    <submittedName>
        <fullName evidence="2">Uncharacterized protein</fullName>
    </submittedName>
</protein>
<evidence type="ECO:0000256" key="1">
    <source>
        <dbReference type="SAM" id="MobiDB-lite"/>
    </source>
</evidence>
<accession>A0AA86MY53</accession>
<evidence type="ECO:0000313" key="3">
    <source>
        <dbReference type="Proteomes" id="UP001179121"/>
    </source>
</evidence>
<dbReference type="RefSeq" id="WP_289268154.1">
    <property type="nucleotide sequence ID" value="NZ_OX365700.1"/>
</dbReference>
<evidence type="ECO:0000313" key="2">
    <source>
        <dbReference type="EMBL" id="CAI4031209.1"/>
    </source>
</evidence>
<sequence>MATSLLPYKDQIRALAELMLAIAGESVTLVKKSAPDRALKLKRKEEWEVYLEFLKVLFNLADRLSAMHVPLADQPEFMNQLEDAVSHRLKSLLAQAISNTSDPMELVMTVGLTVAESRRLYEPFKFMVTEDSKQKQEMLAQFGTRIAQVMGDPANGQISTSAVLCAGAVIPAMNALFEGRQPEPQPASQPTSSQGQSERPAQSSGTGNEIKLVSVVAAITGEEVETRWGLHPRFRRDLTAQEVQELTRLMNRVTKILGERYAAVAFSDHWATWHEAGHA</sequence>
<name>A0AA86MY53_9BACT</name>
<keyword evidence="3" id="KW-1185">Reference proteome</keyword>
<gene>
    <name evidence="2" type="ORF">DNFV4_01637</name>
</gene>
<dbReference type="Proteomes" id="UP001179121">
    <property type="component" value="Chromosome"/>
</dbReference>
<dbReference type="AlphaFoldDB" id="A0AA86MY53"/>
<proteinExistence type="predicted"/>
<reference evidence="2" key="1">
    <citation type="submission" date="2022-10" db="EMBL/GenBank/DDBJ databases">
        <authorList>
            <person name="Koch H."/>
        </authorList>
    </citation>
    <scope>NUCLEOTIDE SEQUENCE</scope>
    <source>
        <strain evidence="2">DNF</strain>
    </source>
</reference>
<dbReference type="EMBL" id="OX365700">
    <property type="protein sequence ID" value="CAI4031209.1"/>
    <property type="molecule type" value="Genomic_DNA"/>
</dbReference>